<name>F8KX63_PARAV</name>
<accession>F8KX63</accession>
<dbReference type="Proteomes" id="UP000000495">
    <property type="component" value="Chromosome"/>
</dbReference>
<reference evidence="1 2" key="2">
    <citation type="journal article" date="2011" name="Mol. Biol. Evol.">
        <title>Unity in variety--the pan-genome of the Chlamydiae.</title>
        <authorList>
            <person name="Collingro A."/>
            <person name="Tischler P."/>
            <person name="Weinmaier T."/>
            <person name="Penz T."/>
            <person name="Heinz E."/>
            <person name="Brunham R.C."/>
            <person name="Read T.D."/>
            <person name="Bavoil P.M."/>
            <person name="Sachse K."/>
            <person name="Kahane S."/>
            <person name="Friedman M.G."/>
            <person name="Rattei T."/>
            <person name="Myers G.S."/>
            <person name="Horn M."/>
        </authorList>
    </citation>
    <scope>NUCLEOTIDE SEQUENCE [LARGE SCALE GENOMIC DNA]</scope>
    <source>
        <strain evidence="2">UV7</strain>
    </source>
</reference>
<dbReference type="EMBL" id="FR872580">
    <property type="protein sequence ID" value="CCB85530.1"/>
    <property type="molecule type" value="Genomic_DNA"/>
</dbReference>
<dbReference type="AlphaFoldDB" id="F8KX63"/>
<evidence type="ECO:0000313" key="1">
    <source>
        <dbReference type="EMBL" id="CCB85530.1"/>
    </source>
</evidence>
<organism evidence="1 2">
    <name type="scientific">Parachlamydia acanthamoebae (strain UV7)</name>
    <dbReference type="NCBI Taxonomy" id="765952"/>
    <lineage>
        <taxon>Bacteria</taxon>
        <taxon>Pseudomonadati</taxon>
        <taxon>Chlamydiota</taxon>
        <taxon>Chlamydiia</taxon>
        <taxon>Parachlamydiales</taxon>
        <taxon>Parachlamydiaceae</taxon>
        <taxon>Parachlamydia</taxon>
    </lineage>
</organism>
<proteinExistence type="predicted"/>
<gene>
    <name evidence="1" type="ordered locus">PUV_05800</name>
</gene>
<dbReference type="KEGG" id="puv:PUV_05800"/>
<sequence length="269" mass="31601">MAYTLIQDYHFGYTLFGNKPISFDRYYISPSIDMPACCKKNAKLEVLWDFWEQNNPHISESPFVLKRVKFTEDEIEFQEFYLINRPKCLKKIEKHWASFKNAFPQYETPHEVLKAICEKGPHTIKKHDLLGILLGYGEHNAHLFQMSSDLLIQLTLSTYAQDAHTTSKLTDQEKQQILYNQKLSIIVPKSSWEELLYQYREISMQLSGSLRTLVPYHPLLAIPLPSFRADPSHPETLKILRDYLETQKLSNQLLHHPNFLQMVLNRLYA</sequence>
<reference key="1">
    <citation type="journal article" date="2011" name="Mol. Biol. Evol.">
        <title>Unity in variety -- the pan-genome of the Chlamydiae.</title>
        <authorList>
            <person name="Collingro A."/>
            <person name="Tischler P."/>
            <person name="Weinmaier T."/>
            <person name="Penz T."/>
            <person name="Heinz E."/>
            <person name="Brunham R.C."/>
            <person name="Read T.D."/>
            <person name="Bavoil P.M."/>
            <person name="Sachse K."/>
            <person name="Kahane S."/>
            <person name="Friedman M.G."/>
            <person name="Rattei T."/>
            <person name="Myers G.S.A."/>
            <person name="Horn M."/>
        </authorList>
    </citation>
    <scope>NUCLEOTIDE SEQUENCE</scope>
    <source>
        <strain>UV7</strain>
    </source>
</reference>
<keyword evidence="2" id="KW-1185">Reference proteome</keyword>
<dbReference type="HOGENOM" id="CLU_1033838_0_0_0"/>
<dbReference type="RefSeq" id="WP_013924454.1">
    <property type="nucleotide sequence ID" value="NC_015702.1"/>
</dbReference>
<dbReference type="STRING" id="765952.PUV_05800"/>
<evidence type="ECO:0000313" key="2">
    <source>
        <dbReference type="Proteomes" id="UP000000495"/>
    </source>
</evidence>
<protein>
    <submittedName>
        <fullName evidence="1">Uncharacterized protein</fullName>
    </submittedName>
</protein>